<evidence type="ECO:0000313" key="1">
    <source>
        <dbReference type="EMBL" id="KAI5647762.1"/>
    </source>
</evidence>
<name>A0ACB9ZNH3_CATRO</name>
<sequence length="353" mass="39383">MKEDKCPDDEEEVFQAQLDIWKYALGFSELAVIKCATELRIADILENNKNPMTLQDLSSSLNCSPSSLYRIMRFLTHRRIFKEIAPSTYSQTPISRLLIRNSDKSFADLVLLESSPVMLDPWQCLRGRVLDEGSPAFEAAHGEDLWSYAERDPIHSKLINDGLASTARAAVSAMIDGCPEVFEGIRSLVDVGGGNGTTLGKLIKGFPWIKGINFDLPHVVSVAPQWSGVENVGGDMFKSVPKADAAFLMSVLHDWGDEECIEILKKCKEAISDEEKGKVIIVEAVIDEEEGEEEQYKKLKDVRLRLDMVMMAHTSTGKERNSKEWAYVLTQAGFSRHTIKSIQAIPSVIQAYP</sequence>
<gene>
    <name evidence="1" type="ORF">M9H77_33767</name>
</gene>
<proteinExistence type="predicted"/>
<dbReference type="Proteomes" id="UP001060085">
    <property type="component" value="Linkage Group LG08"/>
</dbReference>
<keyword evidence="2" id="KW-1185">Reference proteome</keyword>
<accession>A0ACB9ZNH3</accession>
<organism evidence="1 2">
    <name type="scientific">Catharanthus roseus</name>
    <name type="common">Madagascar periwinkle</name>
    <name type="synonym">Vinca rosea</name>
    <dbReference type="NCBI Taxonomy" id="4058"/>
    <lineage>
        <taxon>Eukaryota</taxon>
        <taxon>Viridiplantae</taxon>
        <taxon>Streptophyta</taxon>
        <taxon>Embryophyta</taxon>
        <taxon>Tracheophyta</taxon>
        <taxon>Spermatophyta</taxon>
        <taxon>Magnoliopsida</taxon>
        <taxon>eudicotyledons</taxon>
        <taxon>Gunneridae</taxon>
        <taxon>Pentapetalae</taxon>
        <taxon>asterids</taxon>
        <taxon>lamiids</taxon>
        <taxon>Gentianales</taxon>
        <taxon>Apocynaceae</taxon>
        <taxon>Rauvolfioideae</taxon>
        <taxon>Vinceae</taxon>
        <taxon>Catharanthinae</taxon>
        <taxon>Catharanthus</taxon>
    </lineage>
</organism>
<dbReference type="EMBL" id="CM044708">
    <property type="protein sequence ID" value="KAI5647762.1"/>
    <property type="molecule type" value="Genomic_DNA"/>
</dbReference>
<evidence type="ECO:0000313" key="2">
    <source>
        <dbReference type="Proteomes" id="UP001060085"/>
    </source>
</evidence>
<protein>
    <submittedName>
        <fullName evidence="1">Uncharacterized protein</fullName>
    </submittedName>
</protein>
<comment type="caution">
    <text evidence="1">The sequence shown here is derived from an EMBL/GenBank/DDBJ whole genome shotgun (WGS) entry which is preliminary data.</text>
</comment>
<reference evidence="2" key="1">
    <citation type="journal article" date="2023" name="Nat. Plants">
        <title>Single-cell RNA sequencing provides a high-resolution roadmap for understanding the multicellular compartmentation of specialized metabolism.</title>
        <authorList>
            <person name="Sun S."/>
            <person name="Shen X."/>
            <person name="Li Y."/>
            <person name="Li Y."/>
            <person name="Wang S."/>
            <person name="Li R."/>
            <person name="Zhang H."/>
            <person name="Shen G."/>
            <person name="Guo B."/>
            <person name="Wei J."/>
            <person name="Xu J."/>
            <person name="St-Pierre B."/>
            <person name="Chen S."/>
            <person name="Sun C."/>
        </authorList>
    </citation>
    <scope>NUCLEOTIDE SEQUENCE [LARGE SCALE GENOMIC DNA]</scope>
</reference>